<gene>
    <name evidence="7" type="ORF">ALC62_12638</name>
</gene>
<evidence type="ECO:0000256" key="5">
    <source>
        <dbReference type="ARBA" id="ARBA00025466"/>
    </source>
</evidence>
<dbReference type="Pfam" id="PF13873">
    <property type="entry name" value="Myb_DNA-bind_5"/>
    <property type="match status" value="1"/>
</dbReference>
<dbReference type="PANTHER" id="PTHR23098:SF23">
    <property type="entry name" value="MYB-RELATED TRANSCRIPTION FACTOR, PARTNER OF PROFILIN-LIKE ISOFORM X2-RELATED"/>
    <property type="match status" value="1"/>
</dbReference>
<dbReference type="InterPro" id="IPR028002">
    <property type="entry name" value="Myb_DNA-bind_5"/>
</dbReference>
<sequence>MEPPIKEGRSVNFTAKEMLILIEIVKKYKHIVECKKTDGTTWREKDECWSKITDELNSRCAETYRKKKSVKTKYEDIKKNLKKKLSKNKAAMFKTGGGTPKIQDLTSAEEMLLSILPSTIQGLPSIFDSDETFGMCVSCMFDLI</sequence>
<dbReference type="PANTHER" id="PTHR23098">
    <property type="entry name" value="AGAP001331-PA-RELATED"/>
    <property type="match status" value="1"/>
</dbReference>
<keyword evidence="4" id="KW-0804">Transcription</keyword>
<keyword evidence="8" id="KW-1185">Reference proteome</keyword>
<comment type="subunit">
    <text evidence="1">Self-associates forming complexes of several hundred monomers.</text>
</comment>
<dbReference type="Proteomes" id="UP000078542">
    <property type="component" value="Unassembled WGS sequence"/>
</dbReference>
<evidence type="ECO:0000256" key="1">
    <source>
        <dbReference type="ARBA" id="ARBA00011764"/>
    </source>
</evidence>
<dbReference type="EMBL" id="KQ978150">
    <property type="protein sequence ID" value="KYM96690.1"/>
    <property type="molecule type" value="Genomic_DNA"/>
</dbReference>
<accession>A0A151IAZ6</accession>
<dbReference type="AlphaFoldDB" id="A0A151IAZ6"/>
<evidence type="ECO:0000313" key="7">
    <source>
        <dbReference type="EMBL" id="KYM96690.1"/>
    </source>
</evidence>
<evidence type="ECO:0000313" key="8">
    <source>
        <dbReference type="Proteomes" id="UP000078542"/>
    </source>
</evidence>
<feature type="domain" description="Myb-like" evidence="6">
    <location>
        <begin position="9"/>
        <end position="80"/>
    </location>
</feature>
<organism evidence="7 8">
    <name type="scientific">Cyphomyrmex costatus</name>
    <dbReference type="NCBI Taxonomy" id="456900"/>
    <lineage>
        <taxon>Eukaryota</taxon>
        <taxon>Metazoa</taxon>
        <taxon>Ecdysozoa</taxon>
        <taxon>Arthropoda</taxon>
        <taxon>Hexapoda</taxon>
        <taxon>Insecta</taxon>
        <taxon>Pterygota</taxon>
        <taxon>Neoptera</taxon>
        <taxon>Endopterygota</taxon>
        <taxon>Hymenoptera</taxon>
        <taxon>Apocrita</taxon>
        <taxon>Aculeata</taxon>
        <taxon>Formicoidea</taxon>
        <taxon>Formicidae</taxon>
        <taxon>Myrmicinae</taxon>
        <taxon>Cyphomyrmex</taxon>
    </lineage>
</organism>
<evidence type="ECO:0000256" key="2">
    <source>
        <dbReference type="ARBA" id="ARBA00016807"/>
    </source>
</evidence>
<protein>
    <recommendedName>
        <fullName evidence="2">Regulatory protein zeste</fullName>
    </recommendedName>
</protein>
<evidence type="ECO:0000259" key="6">
    <source>
        <dbReference type="SMART" id="SM00717"/>
    </source>
</evidence>
<dbReference type="InterPro" id="IPR001005">
    <property type="entry name" value="SANT/Myb"/>
</dbReference>
<reference evidence="7 8" key="1">
    <citation type="submission" date="2016-03" db="EMBL/GenBank/DDBJ databases">
        <title>Cyphomyrmex costatus WGS genome.</title>
        <authorList>
            <person name="Nygaard S."/>
            <person name="Hu H."/>
            <person name="Boomsma J."/>
            <person name="Zhang G."/>
        </authorList>
    </citation>
    <scope>NUCLEOTIDE SEQUENCE [LARGE SCALE GENOMIC DNA]</scope>
    <source>
        <strain evidence="7">MS0001</strain>
        <tissue evidence="7">Whole body</tissue>
    </source>
</reference>
<keyword evidence="3" id="KW-0805">Transcription regulation</keyword>
<comment type="function">
    <text evidence="5">Involved in transvection phenomena (= synapsis-dependent gene expression), where the synaptic pairing of chromosomes carrying genes with which zeste interacts influences the expression of these genes. Zeste binds to DNA and stimulates transcription from a nearby promoter.</text>
</comment>
<dbReference type="SMART" id="SM00717">
    <property type="entry name" value="SANT"/>
    <property type="match status" value="1"/>
</dbReference>
<evidence type="ECO:0000256" key="4">
    <source>
        <dbReference type="ARBA" id="ARBA00023163"/>
    </source>
</evidence>
<dbReference type="STRING" id="456900.A0A151IAZ6"/>
<evidence type="ECO:0000256" key="3">
    <source>
        <dbReference type="ARBA" id="ARBA00023015"/>
    </source>
</evidence>
<proteinExistence type="predicted"/>
<name>A0A151IAZ6_9HYME</name>
<dbReference type="GO" id="GO:0005634">
    <property type="term" value="C:nucleus"/>
    <property type="evidence" value="ECO:0007669"/>
    <property type="project" value="TreeGrafter"/>
</dbReference>